<dbReference type="Gene3D" id="1.10.1220.10">
    <property type="entry name" value="Met repressor-like"/>
    <property type="match status" value="1"/>
</dbReference>
<accession>A0A9E2KQ74</accession>
<gene>
    <name evidence="1" type="ORF">H9806_00445</name>
</gene>
<evidence type="ECO:0000313" key="2">
    <source>
        <dbReference type="Proteomes" id="UP000823844"/>
    </source>
</evidence>
<dbReference type="Proteomes" id="UP000823844">
    <property type="component" value="Unassembled WGS sequence"/>
</dbReference>
<name>A0A9E2KQ74_9LACO</name>
<reference evidence="1" key="2">
    <citation type="submission" date="2021-04" db="EMBL/GenBank/DDBJ databases">
        <authorList>
            <person name="Gilroy R."/>
        </authorList>
    </citation>
    <scope>NUCLEOTIDE SEQUENCE</scope>
    <source>
        <strain evidence="1">F6-686</strain>
    </source>
</reference>
<proteinExistence type="predicted"/>
<dbReference type="GO" id="GO:0006355">
    <property type="term" value="P:regulation of DNA-templated transcription"/>
    <property type="evidence" value="ECO:0007669"/>
    <property type="project" value="InterPro"/>
</dbReference>
<organism evidence="1 2">
    <name type="scientific">Candidatus Lactobacillus pullistercoris</name>
    <dbReference type="NCBI Taxonomy" id="2838636"/>
    <lineage>
        <taxon>Bacteria</taxon>
        <taxon>Bacillati</taxon>
        <taxon>Bacillota</taxon>
        <taxon>Bacilli</taxon>
        <taxon>Lactobacillales</taxon>
        <taxon>Lactobacillaceae</taxon>
        <taxon>Lactobacillus</taxon>
    </lineage>
</organism>
<reference evidence="1" key="1">
    <citation type="journal article" date="2021" name="PeerJ">
        <title>Extensive microbial diversity within the chicken gut microbiome revealed by metagenomics and culture.</title>
        <authorList>
            <person name="Gilroy R."/>
            <person name="Ravi A."/>
            <person name="Getino M."/>
            <person name="Pursley I."/>
            <person name="Horton D.L."/>
            <person name="Alikhan N.F."/>
            <person name="Baker D."/>
            <person name="Gharbi K."/>
            <person name="Hall N."/>
            <person name="Watson M."/>
            <person name="Adriaenssens E.M."/>
            <person name="Foster-Nyarko E."/>
            <person name="Jarju S."/>
            <person name="Secka A."/>
            <person name="Antonio M."/>
            <person name="Oren A."/>
            <person name="Chaudhuri R.R."/>
            <person name="La Ragione R."/>
            <person name="Hildebrand F."/>
            <person name="Pallen M.J."/>
        </authorList>
    </citation>
    <scope>NUCLEOTIDE SEQUENCE</scope>
    <source>
        <strain evidence="1">F6-686</strain>
    </source>
</reference>
<evidence type="ECO:0000313" key="1">
    <source>
        <dbReference type="EMBL" id="MBU3827648.1"/>
    </source>
</evidence>
<comment type="caution">
    <text evidence="1">The sequence shown here is derived from an EMBL/GenBank/DDBJ whole genome shotgun (WGS) entry which is preliminary data.</text>
</comment>
<sequence length="80" mass="9292">MLEQTHFRVEKKEQDAFKLILANVGLTPNEAYKIFRRKTIESGGIQFEVSQPSTRLKEALKSKDYIEFDSAKEGLDWLND</sequence>
<protein>
    <submittedName>
        <fullName evidence="1">Type II toxin-antitoxin system RelB/DinJ family antitoxin</fullName>
    </submittedName>
</protein>
<dbReference type="InterPro" id="IPR013321">
    <property type="entry name" value="Arc_rbn_hlx_hlx"/>
</dbReference>
<dbReference type="EMBL" id="JAHLFT010000007">
    <property type="protein sequence ID" value="MBU3827648.1"/>
    <property type="molecule type" value="Genomic_DNA"/>
</dbReference>
<dbReference type="AlphaFoldDB" id="A0A9E2KQ74"/>